<dbReference type="AlphaFoldDB" id="A0A918JWZ1"/>
<protein>
    <recommendedName>
        <fullName evidence="4">Prepilin-type N-terminal cleavage/methylation domain-containing protein</fullName>
    </recommendedName>
</protein>
<name>A0A918JWZ1_9FLAO</name>
<sequence>MLPINKYKALKAFTILELVIGLVISSIVISMVYVIYENISKQMIEYSLQQEELMEYNQFQSILFKDIKLAKELVIIDQKHIRLDMQSKQIDYFFYRDNIVRKSNAKETFNLKVLGVEFNNKEKVLEEQQTIKLKTSLLGQEIIVFEEKPISRAKQINNYFLSEY</sequence>
<keyword evidence="1" id="KW-1133">Transmembrane helix</keyword>
<evidence type="ECO:0000256" key="1">
    <source>
        <dbReference type="SAM" id="Phobius"/>
    </source>
</evidence>
<dbReference type="Pfam" id="PF07963">
    <property type="entry name" value="N_methyl"/>
    <property type="match status" value="1"/>
</dbReference>
<keyword evidence="3" id="KW-1185">Reference proteome</keyword>
<organism evidence="2 3">
    <name type="scientific">Aquimarina muelleri</name>
    <dbReference type="NCBI Taxonomy" id="279356"/>
    <lineage>
        <taxon>Bacteria</taxon>
        <taxon>Pseudomonadati</taxon>
        <taxon>Bacteroidota</taxon>
        <taxon>Flavobacteriia</taxon>
        <taxon>Flavobacteriales</taxon>
        <taxon>Flavobacteriaceae</taxon>
        <taxon>Aquimarina</taxon>
    </lineage>
</organism>
<reference evidence="2 3" key="1">
    <citation type="journal article" date="2014" name="Int. J. Syst. Evol. Microbiol.">
        <title>Complete genome sequence of Corynebacterium casei LMG S-19264T (=DSM 44701T), isolated from a smear-ripened cheese.</title>
        <authorList>
            <consortium name="US DOE Joint Genome Institute (JGI-PGF)"/>
            <person name="Walter F."/>
            <person name="Albersmeier A."/>
            <person name="Kalinowski J."/>
            <person name="Ruckert C."/>
        </authorList>
    </citation>
    <scope>NUCLEOTIDE SEQUENCE [LARGE SCALE GENOMIC DNA]</scope>
    <source>
        <strain evidence="2 3">KCTC 12285</strain>
    </source>
</reference>
<keyword evidence="1" id="KW-0812">Transmembrane</keyword>
<accession>A0A918JWZ1</accession>
<feature type="transmembrane region" description="Helical" evidence="1">
    <location>
        <begin position="12"/>
        <end position="36"/>
    </location>
</feature>
<comment type="caution">
    <text evidence="2">The sequence shown here is derived from an EMBL/GenBank/DDBJ whole genome shotgun (WGS) entry which is preliminary data.</text>
</comment>
<dbReference type="InterPro" id="IPR012902">
    <property type="entry name" value="N_methyl_site"/>
</dbReference>
<evidence type="ECO:0000313" key="3">
    <source>
        <dbReference type="Proteomes" id="UP000601108"/>
    </source>
</evidence>
<dbReference type="NCBIfam" id="TIGR02532">
    <property type="entry name" value="IV_pilin_GFxxxE"/>
    <property type="match status" value="1"/>
</dbReference>
<dbReference type="RefSeq" id="WP_027412762.1">
    <property type="nucleotide sequence ID" value="NZ_BMWS01000023.1"/>
</dbReference>
<dbReference type="EMBL" id="BMWS01000023">
    <property type="protein sequence ID" value="GGX27296.1"/>
    <property type="molecule type" value="Genomic_DNA"/>
</dbReference>
<keyword evidence="1" id="KW-0472">Membrane</keyword>
<proteinExistence type="predicted"/>
<evidence type="ECO:0008006" key="4">
    <source>
        <dbReference type="Google" id="ProtNLM"/>
    </source>
</evidence>
<dbReference type="Proteomes" id="UP000601108">
    <property type="component" value="Unassembled WGS sequence"/>
</dbReference>
<evidence type="ECO:0000313" key="2">
    <source>
        <dbReference type="EMBL" id="GGX27296.1"/>
    </source>
</evidence>
<gene>
    <name evidence="2" type="ORF">GCM10007384_30810</name>
</gene>